<gene>
    <name evidence="2" type="ORF">GCM10012284_54760</name>
</gene>
<accession>A0A8J3C3P3</accession>
<evidence type="ECO:0000313" key="2">
    <source>
        <dbReference type="EMBL" id="GGL13143.1"/>
    </source>
</evidence>
<comment type="caution">
    <text evidence="2">The sequence shown here is derived from an EMBL/GenBank/DDBJ whole genome shotgun (WGS) entry which is preliminary data.</text>
</comment>
<dbReference type="AlphaFoldDB" id="A0A8J3C3P3"/>
<dbReference type="Proteomes" id="UP000656042">
    <property type="component" value="Unassembled WGS sequence"/>
</dbReference>
<evidence type="ECO:0000313" key="3">
    <source>
        <dbReference type="Proteomes" id="UP000656042"/>
    </source>
</evidence>
<proteinExistence type="predicted"/>
<dbReference type="RefSeq" id="WP_189082205.1">
    <property type="nucleotide sequence ID" value="NZ_BMMX01000040.1"/>
</dbReference>
<keyword evidence="3" id="KW-1185">Reference proteome</keyword>
<reference evidence="2" key="1">
    <citation type="journal article" date="2014" name="Int. J. Syst. Evol. Microbiol.">
        <title>Complete genome sequence of Corynebacterium casei LMG S-19264T (=DSM 44701T), isolated from a smear-ripened cheese.</title>
        <authorList>
            <consortium name="US DOE Joint Genome Institute (JGI-PGF)"/>
            <person name="Walter F."/>
            <person name="Albersmeier A."/>
            <person name="Kalinowski J."/>
            <person name="Ruckert C."/>
        </authorList>
    </citation>
    <scope>NUCLEOTIDE SEQUENCE</scope>
    <source>
        <strain evidence="2">CGMCC 4.7299</strain>
    </source>
</reference>
<evidence type="ECO:0000256" key="1">
    <source>
        <dbReference type="SAM" id="MobiDB-lite"/>
    </source>
</evidence>
<organism evidence="2 3">
    <name type="scientific">Mangrovihabitans endophyticus</name>
    <dbReference type="NCBI Taxonomy" id="1751298"/>
    <lineage>
        <taxon>Bacteria</taxon>
        <taxon>Bacillati</taxon>
        <taxon>Actinomycetota</taxon>
        <taxon>Actinomycetes</taxon>
        <taxon>Micromonosporales</taxon>
        <taxon>Micromonosporaceae</taxon>
        <taxon>Mangrovihabitans</taxon>
    </lineage>
</organism>
<reference evidence="2" key="2">
    <citation type="submission" date="2020-09" db="EMBL/GenBank/DDBJ databases">
        <authorList>
            <person name="Sun Q."/>
            <person name="Zhou Y."/>
        </authorList>
    </citation>
    <scope>NUCLEOTIDE SEQUENCE</scope>
    <source>
        <strain evidence="2">CGMCC 4.7299</strain>
    </source>
</reference>
<sequence>MAPAVVSGYSLFTKAAVELAVRDPEIAAAALHAYRRPEDSAPPASAGRRRPARSTTASTPARSPPTTSPSLAAWRFLGGDGVGRTAFNLLIRGE</sequence>
<dbReference type="EMBL" id="BMMX01000040">
    <property type="protein sequence ID" value="GGL13143.1"/>
    <property type="molecule type" value="Genomic_DNA"/>
</dbReference>
<protein>
    <submittedName>
        <fullName evidence="2">Uncharacterized protein</fullName>
    </submittedName>
</protein>
<name>A0A8J3C3P3_9ACTN</name>
<feature type="region of interest" description="Disordered" evidence="1">
    <location>
        <begin position="33"/>
        <end position="72"/>
    </location>
</feature>